<gene>
    <name evidence="1" type="ORF">B4918_17930</name>
</gene>
<dbReference type="Gene3D" id="3.40.710.10">
    <property type="entry name" value="DD-peptidase/beta-lactamase superfamily"/>
    <property type="match status" value="1"/>
</dbReference>
<dbReference type="GO" id="GO:0016787">
    <property type="term" value="F:hydrolase activity"/>
    <property type="evidence" value="ECO:0007669"/>
    <property type="project" value="UniProtKB-KW"/>
</dbReference>
<dbReference type="InterPro" id="IPR012338">
    <property type="entry name" value="Beta-lactam/transpept-like"/>
</dbReference>
<organism evidence="1 2">
    <name type="scientific">Bacillus thuringiensis</name>
    <dbReference type="NCBI Taxonomy" id="1428"/>
    <lineage>
        <taxon>Bacteria</taxon>
        <taxon>Bacillati</taxon>
        <taxon>Bacillota</taxon>
        <taxon>Bacilli</taxon>
        <taxon>Bacillales</taxon>
        <taxon>Bacillaceae</taxon>
        <taxon>Bacillus</taxon>
        <taxon>Bacillus cereus group</taxon>
    </lineage>
</organism>
<keyword evidence="1" id="KW-0378">Hydrolase</keyword>
<protein>
    <submittedName>
        <fullName evidence="1">Peptide hydrolase</fullName>
    </submittedName>
</protein>
<dbReference type="Proteomes" id="UP000191057">
    <property type="component" value="Chromosome"/>
</dbReference>
<sequence>MLTTVPTGKGRINGYGLGIYEIIFPNGVPIWEHTDVILGFDTFAGGAYVDGNLNSMGRAENTGLFKSILLVEYRQ</sequence>
<dbReference type="AlphaFoldDB" id="A0A9W3XM67"/>
<name>A0A9W3XM67_BACTU</name>
<reference evidence="1 2" key="1">
    <citation type="submission" date="2017-03" db="EMBL/GenBank/DDBJ databases">
        <title>Complete genome sequence of Bacillus thuringiensis L-7601, a novel melanin producing strain.</title>
        <authorList>
            <person name="Cai J."/>
            <person name="Cao Z."/>
            <person name="Tan T."/>
        </authorList>
    </citation>
    <scope>NUCLEOTIDE SEQUENCE [LARGE SCALE GENOMIC DNA]</scope>
    <source>
        <strain evidence="1 2">L-7601</strain>
    </source>
</reference>
<accession>A0A9W3XM67</accession>
<evidence type="ECO:0000313" key="1">
    <source>
        <dbReference type="EMBL" id="AQY42189.1"/>
    </source>
</evidence>
<proteinExistence type="predicted"/>
<evidence type="ECO:0000313" key="2">
    <source>
        <dbReference type="Proteomes" id="UP000191057"/>
    </source>
</evidence>
<dbReference type="EMBL" id="CP020002">
    <property type="protein sequence ID" value="AQY42189.1"/>
    <property type="molecule type" value="Genomic_DNA"/>
</dbReference>